<keyword evidence="4 11" id="KW-0812">Transmembrane</keyword>
<dbReference type="PROSITE" id="PS51007">
    <property type="entry name" value="CYTC"/>
    <property type="match status" value="1"/>
</dbReference>
<evidence type="ECO:0000256" key="12">
    <source>
        <dbReference type="SAM" id="SignalP"/>
    </source>
</evidence>
<dbReference type="Gene3D" id="1.10.760.10">
    <property type="entry name" value="Cytochrome c-like domain"/>
    <property type="match status" value="1"/>
</dbReference>
<protein>
    <recommendedName>
        <fullName evidence="2">Cytochrome c1</fullName>
    </recommendedName>
</protein>
<comment type="subcellular location">
    <subcellularLocation>
        <location evidence="1">Membrane</location>
    </subcellularLocation>
</comment>
<evidence type="ECO:0000256" key="6">
    <source>
        <dbReference type="ARBA" id="ARBA00022989"/>
    </source>
</evidence>
<evidence type="ECO:0000256" key="3">
    <source>
        <dbReference type="ARBA" id="ARBA00022617"/>
    </source>
</evidence>
<feature type="chain" id="PRO_5047451912" description="Cytochrome c1" evidence="12">
    <location>
        <begin position="25"/>
        <end position="390"/>
    </location>
</feature>
<sequence length="390" mass="41209">MTLRTKTLTAVAALTLSASGFAWAQEATSPAPTEQAAEAQTTAEDTSADVNEAPAEDSAAPEAEETPAAEEATSEAAEADAPEAEEPAEAASQEPAAEEEPAAEAEAAAPAEDAVVEEAPAEEAHGDDHAAEEGHGDEDHGEEGDHGGGHGAVHIEDISFSFEGPFGKYDQFQLQRGLQVYTEVCSACHGMKFVPIRTLHDDGGPGLPEDQVRAYAANLSEITDAETGEDRTRLPTDHFPTVTGDGMGPDLSLMAKARAGFHGPYGTGISQLVNGIGGPEYIHAILTSYTGEEMEQAGSIFYENTAFSTGYISMPSPLSDDLVTYEDGTPATVDQMARDVSAFLMWTAEPKMMDRKMVGLVSVLFLIVLSALLYLTNKRIWAPHKGKKHA</sequence>
<feature type="compositionally biased region" description="Acidic residues" evidence="10">
    <location>
        <begin position="77"/>
        <end position="88"/>
    </location>
</feature>
<dbReference type="SUPFAM" id="SSF46626">
    <property type="entry name" value="Cytochrome c"/>
    <property type="match status" value="1"/>
</dbReference>
<feature type="signal peptide" evidence="12">
    <location>
        <begin position="1"/>
        <end position="24"/>
    </location>
</feature>
<gene>
    <name evidence="14" type="ORF">PAF17_06185</name>
</gene>
<feature type="compositionally biased region" description="Low complexity" evidence="10">
    <location>
        <begin position="26"/>
        <end position="61"/>
    </location>
</feature>
<dbReference type="Gene3D" id="1.20.5.100">
    <property type="entry name" value="Cytochrome c1, transmembrane anchor, C-terminal"/>
    <property type="match status" value="1"/>
</dbReference>
<feature type="compositionally biased region" description="Low complexity" evidence="10">
    <location>
        <begin position="104"/>
        <end position="113"/>
    </location>
</feature>
<reference evidence="14" key="1">
    <citation type="submission" date="2022-12" db="EMBL/GenBank/DDBJ databases">
        <title>Paracoccus onchidii sp. nov., isolated from a marine invertebrate from the South China Sea.</title>
        <authorList>
            <person name="Xu S."/>
            <person name="Liu Z."/>
            <person name="Xu Y."/>
        </authorList>
    </citation>
    <scope>NUCLEOTIDE SEQUENCE</scope>
    <source>
        <strain evidence="14">Z330</strain>
    </source>
</reference>
<keyword evidence="15" id="KW-1185">Reference proteome</keyword>
<dbReference type="InterPro" id="IPR002326">
    <property type="entry name" value="Cyt_c1"/>
</dbReference>
<evidence type="ECO:0000256" key="11">
    <source>
        <dbReference type="SAM" id="Phobius"/>
    </source>
</evidence>
<feature type="region of interest" description="Disordered" evidence="10">
    <location>
        <begin position="25"/>
        <end position="153"/>
    </location>
</feature>
<feature type="domain" description="Cytochrome c" evidence="13">
    <location>
        <begin position="172"/>
        <end position="293"/>
    </location>
</feature>
<evidence type="ECO:0000313" key="15">
    <source>
        <dbReference type="Proteomes" id="UP001165641"/>
    </source>
</evidence>
<evidence type="ECO:0000256" key="8">
    <source>
        <dbReference type="ARBA" id="ARBA00023136"/>
    </source>
</evidence>
<feature type="compositionally biased region" description="Basic and acidic residues" evidence="10">
    <location>
        <begin position="122"/>
        <end position="153"/>
    </location>
</feature>
<dbReference type="PRINTS" id="PR00603">
    <property type="entry name" value="CYTOCHROMEC1"/>
</dbReference>
<keyword evidence="5 9" id="KW-0479">Metal-binding</keyword>
<keyword evidence="7 9" id="KW-0408">Iron</keyword>
<dbReference type="Pfam" id="PF02167">
    <property type="entry name" value="Cytochrom_C1"/>
    <property type="match status" value="1"/>
</dbReference>
<evidence type="ECO:0000256" key="2">
    <source>
        <dbReference type="ARBA" id="ARBA00016165"/>
    </source>
</evidence>
<name>A0ABT4ZCL2_9RHOB</name>
<evidence type="ECO:0000259" key="13">
    <source>
        <dbReference type="PROSITE" id="PS51007"/>
    </source>
</evidence>
<keyword evidence="12" id="KW-0732">Signal</keyword>
<evidence type="ECO:0000256" key="9">
    <source>
        <dbReference type="PROSITE-ProRule" id="PRU00433"/>
    </source>
</evidence>
<dbReference type="InterPro" id="IPR036909">
    <property type="entry name" value="Cyt_c-like_dom_sf"/>
</dbReference>
<feature type="transmembrane region" description="Helical" evidence="11">
    <location>
        <begin position="357"/>
        <end position="375"/>
    </location>
</feature>
<dbReference type="EMBL" id="JAQBIE010000007">
    <property type="protein sequence ID" value="MDB6177093.1"/>
    <property type="molecule type" value="Genomic_DNA"/>
</dbReference>
<dbReference type="Proteomes" id="UP001165641">
    <property type="component" value="Unassembled WGS sequence"/>
</dbReference>
<comment type="caution">
    <text evidence="14">The sequence shown here is derived from an EMBL/GenBank/DDBJ whole genome shotgun (WGS) entry which is preliminary data.</text>
</comment>
<dbReference type="PANTHER" id="PTHR10266">
    <property type="entry name" value="CYTOCHROME C1"/>
    <property type="match status" value="1"/>
</dbReference>
<keyword evidence="6 11" id="KW-1133">Transmembrane helix</keyword>
<evidence type="ECO:0000256" key="7">
    <source>
        <dbReference type="ARBA" id="ARBA00023004"/>
    </source>
</evidence>
<feature type="region of interest" description="Disordered" evidence="10">
    <location>
        <begin position="226"/>
        <end position="245"/>
    </location>
</feature>
<evidence type="ECO:0000313" key="14">
    <source>
        <dbReference type="EMBL" id="MDB6177093.1"/>
    </source>
</evidence>
<dbReference type="InterPro" id="IPR009056">
    <property type="entry name" value="Cyt_c-like_dom"/>
</dbReference>
<dbReference type="PANTHER" id="PTHR10266:SF3">
    <property type="entry name" value="CYTOCHROME C1, HEME PROTEIN, MITOCHONDRIAL"/>
    <property type="match status" value="1"/>
</dbReference>
<accession>A0ABT4ZCL2</accession>
<keyword evidence="8 11" id="KW-0472">Membrane</keyword>
<organism evidence="14 15">
    <name type="scientific">Paracoccus onchidii</name>
    <dbReference type="NCBI Taxonomy" id="3017813"/>
    <lineage>
        <taxon>Bacteria</taxon>
        <taxon>Pseudomonadati</taxon>
        <taxon>Pseudomonadota</taxon>
        <taxon>Alphaproteobacteria</taxon>
        <taxon>Rhodobacterales</taxon>
        <taxon>Paracoccaceae</taxon>
        <taxon>Paracoccus</taxon>
    </lineage>
</organism>
<keyword evidence="3 9" id="KW-0349">Heme</keyword>
<evidence type="ECO:0000256" key="10">
    <source>
        <dbReference type="SAM" id="MobiDB-lite"/>
    </source>
</evidence>
<evidence type="ECO:0000256" key="4">
    <source>
        <dbReference type="ARBA" id="ARBA00022692"/>
    </source>
</evidence>
<proteinExistence type="predicted"/>
<evidence type="ECO:0000256" key="5">
    <source>
        <dbReference type="ARBA" id="ARBA00022723"/>
    </source>
</evidence>
<evidence type="ECO:0000256" key="1">
    <source>
        <dbReference type="ARBA" id="ARBA00004370"/>
    </source>
</evidence>